<dbReference type="PANTHER" id="PTHR22946">
    <property type="entry name" value="DIENELACTONE HYDROLASE DOMAIN-CONTAINING PROTEIN-RELATED"/>
    <property type="match status" value="1"/>
</dbReference>
<keyword evidence="6" id="KW-1185">Reference proteome</keyword>
<feature type="signal peptide" evidence="3">
    <location>
        <begin position="1"/>
        <end position="24"/>
    </location>
</feature>
<dbReference type="KEGG" id="nps:KRR39_12725"/>
<dbReference type="AlphaFoldDB" id="A0A975XYQ3"/>
<evidence type="ECO:0000256" key="3">
    <source>
        <dbReference type="SAM" id="SignalP"/>
    </source>
</evidence>
<feature type="domain" description="Peptidase S9 prolyl oligopeptidase catalytic" evidence="4">
    <location>
        <begin position="130"/>
        <end position="331"/>
    </location>
</feature>
<keyword evidence="2 5" id="KW-0378">Hydrolase</keyword>
<sequence>MTSRLARLLVLLALAGLLAACAPASSTTLGVPGTAPVLLGAHNDTSTPFNLVSVPALLTHRYDGHGLRVTGTLQRELAFTRYAVVYRSGALSVTGVLVVPNRPGRHPVVVIAHGYNAPARYTSGSMLVREQVYLAQSGFVAFQIDYRNYARSTRESPDPVARPLGYPADLVNAVSALKKARLPFADASRIGLLGRSMGGGVVLQALVARPHLARAAVLYSPVSSLAADNYRRWVVPDPALRRRVEGAFGTPASRPAFWRSASSRSYLDRIDVPLQIDHGTADPVCPVRWSEATTRALEARGKDVTLYEYPGEDHRFDRSWPRFMHRTVTFLHARLD</sequence>
<dbReference type="GO" id="GO:0006508">
    <property type="term" value="P:proteolysis"/>
    <property type="evidence" value="ECO:0007669"/>
    <property type="project" value="InterPro"/>
</dbReference>
<feature type="chain" id="PRO_5037032196" evidence="3">
    <location>
        <begin position="25"/>
        <end position="336"/>
    </location>
</feature>
<dbReference type="PROSITE" id="PS51257">
    <property type="entry name" value="PROKAR_LIPOPROTEIN"/>
    <property type="match status" value="1"/>
</dbReference>
<accession>A0A975XYQ3</accession>
<evidence type="ECO:0000313" key="5">
    <source>
        <dbReference type="EMBL" id="QWZ06454.1"/>
    </source>
</evidence>
<dbReference type="InterPro" id="IPR001375">
    <property type="entry name" value="Peptidase_S9_cat"/>
</dbReference>
<dbReference type="EMBL" id="CP077062">
    <property type="protein sequence ID" value="QWZ06454.1"/>
    <property type="molecule type" value="Genomic_DNA"/>
</dbReference>
<keyword evidence="3" id="KW-0732">Signal</keyword>
<evidence type="ECO:0000259" key="4">
    <source>
        <dbReference type="Pfam" id="PF00326"/>
    </source>
</evidence>
<dbReference type="GO" id="GO:0052689">
    <property type="term" value="F:carboxylic ester hydrolase activity"/>
    <property type="evidence" value="ECO:0007669"/>
    <property type="project" value="UniProtKB-ARBA"/>
</dbReference>
<dbReference type="Proteomes" id="UP000683575">
    <property type="component" value="Chromosome"/>
</dbReference>
<organism evidence="5 6">
    <name type="scientific">Nocardioides panacis</name>
    <dbReference type="NCBI Taxonomy" id="2849501"/>
    <lineage>
        <taxon>Bacteria</taxon>
        <taxon>Bacillati</taxon>
        <taxon>Actinomycetota</taxon>
        <taxon>Actinomycetes</taxon>
        <taxon>Propionibacteriales</taxon>
        <taxon>Nocardioidaceae</taxon>
        <taxon>Nocardioides</taxon>
    </lineage>
</organism>
<comment type="similarity">
    <text evidence="1">Belongs to the AB hydrolase superfamily.</text>
</comment>
<evidence type="ECO:0000256" key="1">
    <source>
        <dbReference type="ARBA" id="ARBA00008645"/>
    </source>
</evidence>
<dbReference type="GO" id="GO:0008236">
    <property type="term" value="F:serine-type peptidase activity"/>
    <property type="evidence" value="ECO:0007669"/>
    <property type="project" value="InterPro"/>
</dbReference>
<dbReference type="PANTHER" id="PTHR22946:SF9">
    <property type="entry name" value="POLYKETIDE TRANSFERASE AF380"/>
    <property type="match status" value="1"/>
</dbReference>
<dbReference type="Pfam" id="PF00326">
    <property type="entry name" value="Peptidase_S9"/>
    <property type="match status" value="1"/>
</dbReference>
<protein>
    <submittedName>
        <fullName evidence="5">Alpha/beta fold hydrolase</fullName>
    </submittedName>
</protein>
<reference evidence="5" key="1">
    <citation type="submission" date="2021-06" db="EMBL/GenBank/DDBJ databases">
        <title>Complete genome sequence of Nocardioides sp. G188.</title>
        <authorList>
            <person name="Im W.-T."/>
        </authorList>
    </citation>
    <scope>NUCLEOTIDE SEQUENCE</scope>
    <source>
        <strain evidence="5">G188</strain>
    </source>
</reference>
<evidence type="ECO:0000256" key="2">
    <source>
        <dbReference type="ARBA" id="ARBA00022801"/>
    </source>
</evidence>
<gene>
    <name evidence="5" type="ORF">KRR39_12725</name>
</gene>
<dbReference type="RefSeq" id="WP_216937379.1">
    <property type="nucleotide sequence ID" value="NZ_CP077062.1"/>
</dbReference>
<dbReference type="InterPro" id="IPR050261">
    <property type="entry name" value="FrsA_esterase"/>
</dbReference>
<evidence type="ECO:0000313" key="6">
    <source>
        <dbReference type="Proteomes" id="UP000683575"/>
    </source>
</evidence>
<name>A0A975XYQ3_9ACTN</name>
<proteinExistence type="inferred from homology"/>